<keyword evidence="5" id="KW-0862">Zinc</keyword>
<evidence type="ECO:0000256" key="2">
    <source>
        <dbReference type="ARBA" id="ARBA00006247"/>
    </source>
</evidence>
<dbReference type="Pfam" id="PF07687">
    <property type="entry name" value="M20_dimer"/>
    <property type="match status" value="1"/>
</dbReference>
<reference evidence="7" key="1">
    <citation type="journal article" date="2021" name="Nat. Commun.">
        <title>Genetic determinants of endophytism in the Arabidopsis root mycobiome.</title>
        <authorList>
            <person name="Mesny F."/>
            <person name="Miyauchi S."/>
            <person name="Thiergart T."/>
            <person name="Pickel B."/>
            <person name="Atanasova L."/>
            <person name="Karlsson M."/>
            <person name="Huettel B."/>
            <person name="Barry K.W."/>
            <person name="Haridas S."/>
            <person name="Chen C."/>
            <person name="Bauer D."/>
            <person name="Andreopoulos W."/>
            <person name="Pangilinan J."/>
            <person name="LaButti K."/>
            <person name="Riley R."/>
            <person name="Lipzen A."/>
            <person name="Clum A."/>
            <person name="Drula E."/>
            <person name="Henrissat B."/>
            <person name="Kohler A."/>
            <person name="Grigoriev I.V."/>
            <person name="Martin F.M."/>
            <person name="Hacquard S."/>
        </authorList>
    </citation>
    <scope>NUCLEOTIDE SEQUENCE</scope>
    <source>
        <strain evidence="7">MPI-SDFR-AT-0120</strain>
    </source>
</reference>
<dbReference type="InterPro" id="IPR011650">
    <property type="entry name" value="Peptidase_M20_dimer"/>
</dbReference>
<dbReference type="GO" id="GO:0046872">
    <property type="term" value="F:metal ion binding"/>
    <property type="evidence" value="ECO:0007669"/>
    <property type="project" value="UniProtKB-KW"/>
</dbReference>
<dbReference type="InterPro" id="IPR050072">
    <property type="entry name" value="Peptidase_M20A"/>
</dbReference>
<dbReference type="InterPro" id="IPR001261">
    <property type="entry name" value="ArgE/DapE_CS"/>
</dbReference>
<organism evidence="7 8">
    <name type="scientific">Paraphoma chrysanthemicola</name>
    <dbReference type="NCBI Taxonomy" id="798071"/>
    <lineage>
        <taxon>Eukaryota</taxon>
        <taxon>Fungi</taxon>
        <taxon>Dikarya</taxon>
        <taxon>Ascomycota</taxon>
        <taxon>Pezizomycotina</taxon>
        <taxon>Dothideomycetes</taxon>
        <taxon>Pleosporomycetidae</taxon>
        <taxon>Pleosporales</taxon>
        <taxon>Pleosporineae</taxon>
        <taxon>Phaeosphaeriaceae</taxon>
        <taxon>Paraphoma</taxon>
    </lineage>
</organism>
<evidence type="ECO:0000259" key="6">
    <source>
        <dbReference type="Pfam" id="PF07687"/>
    </source>
</evidence>
<feature type="domain" description="Peptidase M20 dimerisation" evidence="6">
    <location>
        <begin position="197"/>
        <end position="323"/>
    </location>
</feature>
<evidence type="ECO:0000256" key="3">
    <source>
        <dbReference type="ARBA" id="ARBA00022723"/>
    </source>
</evidence>
<comment type="caution">
    <text evidence="7">The sequence shown here is derived from an EMBL/GenBank/DDBJ whole genome shotgun (WGS) entry which is preliminary data.</text>
</comment>
<dbReference type="PANTHER" id="PTHR43808:SF32">
    <property type="entry name" value="ARGE_DAPE-RELATED DEACYLASE"/>
    <property type="match status" value="1"/>
</dbReference>
<dbReference type="GO" id="GO:0016787">
    <property type="term" value="F:hydrolase activity"/>
    <property type="evidence" value="ECO:0007669"/>
    <property type="project" value="UniProtKB-KW"/>
</dbReference>
<dbReference type="SUPFAM" id="SSF55031">
    <property type="entry name" value="Bacterial exopeptidase dimerisation domain"/>
    <property type="match status" value="1"/>
</dbReference>
<dbReference type="PROSITE" id="PS00759">
    <property type="entry name" value="ARGE_DAPE_CPG2_2"/>
    <property type="match status" value="1"/>
</dbReference>
<keyword evidence="4" id="KW-0378">Hydrolase</keyword>
<dbReference type="Gene3D" id="3.30.70.360">
    <property type="match status" value="1"/>
</dbReference>
<dbReference type="InterPro" id="IPR002933">
    <property type="entry name" value="Peptidase_M20"/>
</dbReference>
<evidence type="ECO:0000313" key="8">
    <source>
        <dbReference type="Proteomes" id="UP000813461"/>
    </source>
</evidence>
<keyword evidence="3" id="KW-0479">Metal-binding</keyword>
<gene>
    <name evidence="7" type="ORF">FB567DRAFT_541300</name>
</gene>
<evidence type="ECO:0000256" key="5">
    <source>
        <dbReference type="ARBA" id="ARBA00022833"/>
    </source>
</evidence>
<comment type="cofactor">
    <cofactor evidence="1">
        <name>Zn(2+)</name>
        <dbReference type="ChEBI" id="CHEBI:29105"/>
    </cofactor>
</comment>
<accession>A0A8K0QTM2</accession>
<keyword evidence="8" id="KW-1185">Reference proteome</keyword>
<dbReference type="InterPro" id="IPR036264">
    <property type="entry name" value="Bact_exopeptidase_dim_dom"/>
</dbReference>
<protein>
    <recommendedName>
        <fullName evidence="6">Peptidase M20 dimerisation domain-containing protein</fullName>
    </recommendedName>
</protein>
<name>A0A8K0QTM2_9PLEO</name>
<comment type="similarity">
    <text evidence="2">Belongs to the peptidase M20A family.</text>
</comment>
<dbReference type="EMBL" id="JAGMVJ010000032">
    <property type="protein sequence ID" value="KAH7068565.1"/>
    <property type="molecule type" value="Genomic_DNA"/>
</dbReference>
<proteinExistence type="inferred from homology"/>
<sequence>MTDFDAIKAFLSNSIDDSRDLLIHTTRKLVQAASPNPPGNLSVAAAAAVQLIKENIPVADISLHETSPGVVNVIATVKGSRPGKTLVFSGHLDTYPTGDNAQWTVPAFEGRVSDDMSRLYGRGAADMKGGIAASLVAIRAMAQQREAWDGQIVLALAGDEETMGSLGTMWLLDRIDMVKNADAAIVGDAGTPLIVRTGEKGLVWLEIRAIGKAAHGAHVHRGVNAIERLMGAIGCIKDLEKLNIRGPDEIVQVIEHATPISEKFAGPGEADVLRRITVNLGTICGGTSMNLIPDSAQARLDIRLPYGITTDELLGLVRDRLEPLQGISFHVTQRYDPTWTSQSEDIVKCALRAAQDVIGPEAVLNMRVGASDARLYRQRGIPTVVVGLSPYNMGGPDEYCLIEELMQVARIHALTAFHFLKRE</sequence>
<dbReference type="Gene3D" id="3.40.630.10">
    <property type="entry name" value="Zn peptidases"/>
    <property type="match status" value="2"/>
</dbReference>
<dbReference type="AlphaFoldDB" id="A0A8K0QTM2"/>
<dbReference type="Proteomes" id="UP000813461">
    <property type="component" value="Unassembled WGS sequence"/>
</dbReference>
<dbReference type="SUPFAM" id="SSF53187">
    <property type="entry name" value="Zn-dependent exopeptidases"/>
    <property type="match status" value="1"/>
</dbReference>
<dbReference type="Pfam" id="PF01546">
    <property type="entry name" value="Peptidase_M20"/>
    <property type="match status" value="1"/>
</dbReference>
<dbReference type="OrthoDB" id="10059875at2759"/>
<evidence type="ECO:0000313" key="7">
    <source>
        <dbReference type="EMBL" id="KAH7068565.1"/>
    </source>
</evidence>
<dbReference type="PANTHER" id="PTHR43808">
    <property type="entry name" value="ACETYLORNITHINE DEACETYLASE"/>
    <property type="match status" value="1"/>
</dbReference>
<evidence type="ECO:0000256" key="4">
    <source>
        <dbReference type="ARBA" id="ARBA00022801"/>
    </source>
</evidence>
<evidence type="ECO:0000256" key="1">
    <source>
        <dbReference type="ARBA" id="ARBA00001947"/>
    </source>
</evidence>